<gene>
    <name evidence="1" type="ORF">FCN18_23755</name>
</gene>
<proteinExistence type="predicted"/>
<name>A0ABY2S1V6_9PSEU</name>
<comment type="caution">
    <text evidence="1">The sequence shown here is derived from an EMBL/GenBank/DDBJ whole genome shotgun (WGS) entry which is preliminary data.</text>
</comment>
<protein>
    <submittedName>
        <fullName evidence="1">Uncharacterized protein</fullName>
    </submittedName>
</protein>
<keyword evidence="2" id="KW-1185">Reference proteome</keyword>
<dbReference type="EMBL" id="SWMS01000014">
    <property type="protein sequence ID" value="TKG67058.1"/>
    <property type="molecule type" value="Genomic_DNA"/>
</dbReference>
<accession>A0ABY2S1V6</accession>
<evidence type="ECO:0000313" key="2">
    <source>
        <dbReference type="Proteomes" id="UP000309992"/>
    </source>
</evidence>
<organism evidence="1 2">
    <name type="scientific">Prauserella endophytica</name>
    <dbReference type="NCBI Taxonomy" id="1592324"/>
    <lineage>
        <taxon>Bacteria</taxon>
        <taxon>Bacillati</taxon>
        <taxon>Actinomycetota</taxon>
        <taxon>Actinomycetes</taxon>
        <taxon>Pseudonocardiales</taxon>
        <taxon>Pseudonocardiaceae</taxon>
        <taxon>Prauserella</taxon>
        <taxon>Prauserella coralliicola group</taxon>
    </lineage>
</organism>
<sequence length="120" mass="12164">MTGTAATAEDTFTLEGTITLSTDGADLQLNDDGSWYCIGANGYDDIAEGTRVTVYDPSGAVLATGALGQGGDSVEPCVLPIAVPDVPGGHDTYQVEVSDRGKIVVSATEAKAGQVALTLD</sequence>
<dbReference type="Proteomes" id="UP000309992">
    <property type="component" value="Unassembled WGS sequence"/>
</dbReference>
<evidence type="ECO:0000313" key="1">
    <source>
        <dbReference type="EMBL" id="TKG67058.1"/>
    </source>
</evidence>
<reference evidence="1 2" key="1">
    <citation type="journal article" date="2015" name="Antonie Van Leeuwenhoek">
        <title>Prauserella endophytica sp. nov., an endophytic actinobacterium isolated from Tamarix taklamakanensis.</title>
        <authorList>
            <person name="Liu J.M."/>
            <person name="Habden X."/>
            <person name="Guo L."/>
            <person name="Tuo L."/>
            <person name="Jiang Z.K."/>
            <person name="Liu S.W."/>
            <person name="Liu X.F."/>
            <person name="Chen L."/>
            <person name="Li R.F."/>
            <person name="Zhang Y.Q."/>
            <person name="Sun C.H."/>
        </authorList>
    </citation>
    <scope>NUCLEOTIDE SEQUENCE [LARGE SCALE GENOMIC DNA]</scope>
    <source>
        <strain evidence="1 2">CGMCC 4.7182</strain>
    </source>
</reference>